<keyword evidence="3" id="KW-0238">DNA-binding</keyword>
<dbReference type="InterPro" id="IPR000055">
    <property type="entry name" value="Restrct_endonuc_typeI_TRD"/>
</dbReference>
<evidence type="ECO:0000256" key="1">
    <source>
        <dbReference type="ARBA" id="ARBA00010923"/>
    </source>
</evidence>
<dbReference type="SUPFAM" id="SSF116734">
    <property type="entry name" value="DNA methylase specificity domain"/>
    <property type="match status" value="2"/>
</dbReference>
<keyword evidence="5" id="KW-0378">Hydrolase</keyword>
<dbReference type="RefSeq" id="WP_204468039.1">
    <property type="nucleotide sequence ID" value="NZ_JACLYU010000003.1"/>
</dbReference>
<dbReference type="InterPro" id="IPR044946">
    <property type="entry name" value="Restrct_endonuc_typeI_TRD_sf"/>
</dbReference>
<dbReference type="GO" id="GO:0003677">
    <property type="term" value="F:DNA binding"/>
    <property type="evidence" value="ECO:0007669"/>
    <property type="project" value="UniProtKB-KW"/>
</dbReference>
<protein>
    <submittedName>
        <fullName evidence="5">Restriction endonuclease subunit S</fullName>
    </submittedName>
</protein>
<dbReference type="Gene3D" id="3.90.220.20">
    <property type="entry name" value="DNA methylase specificity domains"/>
    <property type="match status" value="2"/>
</dbReference>
<evidence type="ECO:0000313" key="6">
    <source>
        <dbReference type="Proteomes" id="UP000718821"/>
    </source>
</evidence>
<keyword evidence="5" id="KW-0255">Endonuclease</keyword>
<comment type="similarity">
    <text evidence="1">Belongs to the type-I restriction system S methylase family.</text>
</comment>
<dbReference type="PANTHER" id="PTHR30408:SF13">
    <property type="entry name" value="TYPE I RESTRICTION ENZYME HINDI SPECIFICITY SUBUNIT"/>
    <property type="match status" value="1"/>
</dbReference>
<feature type="domain" description="Type I restriction modification DNA specificity" evidence="4">
    <location>
        <begin position="58"/>
        <end position="192"/>
    </location>
</feature>
<dbReference type="CDD" id="cd17260">
    <property type="entry name" value="RMtype1_S_EcoEI-TRD1-CR1_like"/>
    <property type="match status" value="1"/>
</dbReference>
<accession>A0A938WYI6</accession>
<evidence type="ECO:0000256" key="3">
    <source>
        <dbReference type="ARBA" id="ARBA00023125"/>
    </source>
</evidence>
<dbReference type="Proteomes" id="UP000718821">
    <property type="component" value="Unassembled WGS sequence"/>
</dbReference>
<keyword evidence="2" id="KW-0680">Restriction system</keyword>
<gene>
    <name evidence="5" type="ORF">H7U32_03325</name>
</gene>
<dbReference type="InterPro" id="IPR052021">
    <property type="entry name" value="Type-I_RS_S_subunit"/>
</dbReference>
<keyword evidence="5" id="KW-0540">Nuclease</keyword>
<evidence type="ECO:0000256" key="2">
    <source>
        <dbReference type="ARBA" id="ARBA00022747"/>
    </source>
</evidence>
<organism evidence="5 6">
    <name type="scientific">Bifidobacterium pullorum subsp. saeculare</name>
    <dbReference type="NCBI Taxonomy" id="78257"/>
    <lineage>
        <taxon>Bacteria</taxon>
        <taxon>Bacillati</taxon>
        <taxon>Actinomycetota</taxon>
        <taxon>Actinomycetes</taxon>
        <taxon>Bifidobacteriales</taxon>
        <taxon>Bifidobacteriaceae</taxon>
        <taxon>Bifidobacterium</taxon>
    </lineage>
</organism>
<sequence>MGCEVRFVETAVEDVITDIAMGPFGSNIKTNCFVSEGIPVFNGSNLTGFSTNDKALRYVTPEKAKSLGNALASRGDVVVTHRGTLGQIAYIPNDSQYANYIISQSQFRVKCNQNKILPEYLVYYFHTPLGQWKLLSNTTQTGVPALSRPTSTFKKLSIELPPVSYQAQVLETLQPIQRKMALNQRTNDYLERCCQALFDDIQNDHTNEVIQLSDVAAVNPKRRLSKGSLARCVEMSNLSTRGAFPNDWCRKAYNGGMKFMNGDTILARITPCLENGKTAYINFLDEGEVAFGSTEYIVLASEGLLPAEFFYFLARSRAFVSYATNHMNGSSGRQRVSAGDIETYRLRVPSSDQAVRFAIFAQPAMEEILNHSLENRRLSSLRDALLPKLMSGEIDVSKVELPTLPNNHLYVD</sequence>
<reference evidence="5" key="1">
    <citation type="submission" date="2020-08" db="EMBL/GenBank/DDBJ databases">
        <authorList>
            <person name="Cejkova D."/>
            <person name="Kubasova T."/>
            <person name="Jahodarova E."/>
            <person name="Rychlik I."/>
        </authorList>
    </citation>
    <scope>NUCLEOTIDE SEQUENCE</scope>
    <source>
        <strain evidence="5">An836</strain>
    </source>
</reference>
<dbReference type="EMBL" id="JACLYU010000003">
    <property type="protein sequence ID" value="MBM6699368.1"/>
    <property type="molecule type" value="Genomic_DNA"/>
</dbReference>
<proteinExistence type="inferred from homology"/>
<dbReference type="GO" id="GO:0009307">
    <property type="term" value="P:DNA restriction-modification system"/>
    <property type="evidence" value="ECO:0007669"/>
    <property type="project" value="UniProtKB-KW"/>
</dbReference>
<dbReference type="GO" id="GO:0004519">
    <property type="term" value="F:endonuclease activity"/>
    <property type="evidence" value="ECO:0007669"/>
    <property type="project" value="UniProtKB-KW"/>
</dbReference>
<dbReference type="AlphaFoldDB" id="A0A938WYI6"/>
<reference evidence="5" key="2">
    <citation type="journal article" date="2021" name="Sci. Rep.">
        <title>The distribution of antibiotic resistance genes in chicken gut microbiota commensals.</title>
        <authorList>
            <person name="Juricova H."/>
            <person name="Matiasovicova J."/>
            <person name="Kubasova T."/>
            <person name="Cejkova D."/>
            <person name="Rychlik I."/>
        </authorList>
    </citation>
    <scope>NUCLEOTIDE SEQUENCE</scope>
    <source>
        <strain evidence="5">An836</strain>
    </source>
</reference>
<keyword evidence="6" id="KW-1185">Reference proteome</keyword>
<evidence type="ECO:0000313" key="5">
    <source>
        <dbReference type="EMBL" id="MBM6699368.1"/>
    </source>
</evidence>
<dbReference type="PANTHER" id="PTHR30408">
    <property type="entry name" value="TYPE-1 RESTRICTION ENZYME ECOKI SPECIFICITY PROTEIN"/>
    <property type="match status" value="1"/>
</dbReference>
<dbReference type="Pfam" id="PF01420">
    <property type="entry name" value="Methylase_S"/>
    <property type="match status" value="1"/>
</dbReference>
<name>A0A938WYI6_9BIFI</name>
<evidence type="ECO:0000259" key="4">
    <source>
        <dbReference type="Pfam" id="PF01420"/>
    </source>
</evidence>
<comment type="caution">
    <text evidence="5">The sequence shown here is derived from an EMBL/GenBank/DDBJ whole genome shotgun (WGS) entry which is preliminary data.</text>
</comment>